<protein>
    <submittedName>
        <fullName evidence="2">Uncharacterized protein</fullName>
    </submittedName>
</protein>
<keyword evidence="3" id="KW-1185">Reference proteome</keyword>
<evidence type="ECO:0000313" key="3">
    <source>
        <dbReference type="Proteomes" id="UP000583800"/>
    </source>
</evidence>
<gene>
    <name evidence="2" type="ORF">FHU36_005137</name>
</gene>
<feature type="region of interest" description="Disordered" evidence="1">
    <location>
        <begin position="1"/>
        <end position="24"/>
    </location>
</feature>
<dbReference type="Proteomes" id="UP000583800">
    <property type="component" value="Unassembled WGS sequence"/>
</dbReference>
<sequence length="58" mass="6095">MTAAHHLAGQSATSESATSGSSASRCHCGRVLNHCMGCESLRCFGCDPYRSDDCDLLS</sequence>
<name>A0A7X0C566_9ACTN</name>
<organism evidence="2 3">
    <name type="scientific">Nonomuraea muscovyensis</name>
    <dbReference type="NCBI Taxonomy" id="1124761"/>
    <lineage>
        <taxon>Bacteria</taxon>
        <taxon>Bacillati</taxon>
        <taxon>Actinomycetota</taxon>
        <taxon>Actinomycetes</taxon>
        <taxon>Streptosporangiales</taxon>
        <taxon>Streptosporangiaceae</taxon>
        <taxon>Nonomuraea</taxon>
    </lineage>
</organism>
<dbReference type="EMBL" id="JACHJB010000002">
    <property type="protein sequence ID" value="MBB6348592.1"/>
    <property type="molecule type" value="Genomic_DNA"/>
</dbReference>
<evidence type="ECO:0000313" key="2">
    <source>
        <dbReference type="EMBL" id="MBB6348592.1"/>
    </source>
</evidence>
<evidence type="ECO:0000256" key="1">
    <source>
        <dbReference type="SAM" id="MobiDB-lite"/>
    </source>
</evidence>
<accession>A0A7X0C566</accession>
<feature type="compositionally biased region" description="Low complexity" evidence="1">
    <location>
        <begin position="8"/>
        <end position="24"/>
    </location>
</feature>
<comment type="caution">
    <text evidence="2">The sequence shown here is derived from an EMBL/GenBank/DDBJ whole genome shotgun (WGS) entry which is preliminary data.</text>
</comment>
<reference evidence="2 3" key="1">
    <citation type="submission" date="2020-08" db="EMBL/GenBank/DDBJ databases">
        <title>Sequencing the genomes of 1000 actinobacteria strains.</title>
        <authorList>
            <person name="Klenk H.-P."/>
        </authorList>
    </citation>
    <scope>NUCLEOTIDE SEQUENCE [LARGE SCALE GENOMIC DNA]</scope>
    <source>
        <strain evidence="2 3">DSM 45913</strain>
    </source>
</reference>
<proteinExistence type="predicted"/>
<dbReference type="AlphaFoldDB" id="A0A7X0C566"/>